<reference evidence="2" key="1">
    <citation type="journal article" date="2019" name="Int. J. Syst. Evol. Microbiol.">
        <title>The Global Catalogue of Microorganisms (GCM) 10K type strain sequencing project: providing services to taxonomists for standard genome sequencing and annotation.</title>
        <authorList>
            <consortium name="The Broad Institute Genomics Platform"/>
            <consortium name="The Broad Institute Genome Sequencing Center for Infectious Disease"/>
            <person name="Wu L."/>
            <person name="Ma J."/>
        </authorList>
    </citation>
    <scope>NUCLEOTIDE SEQUENCE [LARGE SCALE GENOMIC DNA]</scope>
    <source>
        <strain evidence="2">CCM 7491</strain>
    </source>
</reference>
<sequence length="102" mass="10489">MAIDYSIHAALASTLGGGRSRFAPILPHSGGKKGLALNTNSDPITGPCEICITPEEKVRLDIKVQVSAGTLDPAASPLVLPAGSPSWFHITTGTWIIKAAAA</sequence>
<proteinExistence type="predicted"/>
<keyword evidence="2" id="KW-1185">Reference proteome</keyword>
<comment type="caution">
    <text evidence="1">The sequence shown here is derived from an EMBL/GenBank/DDBJ whole genome shotgun (WGS) entry which is preliminary data.</text>
</comment>
<dbReference type="RefSeq" id="WP_380796710.1">
    <property type="nucleotide sequence ID" value="NZ_JBHRVU010000004.1"/>
</dbReference>
<name>A0ABV7NH72_9SPHN</name>
<dbReference type="EMBL" id="JBHRVU010000004">
    <property type="protein sequence ID" value="MFC3442538.1"/>
    <property type="molecule type" value="Genomic_DNA"/>
</dbReference>
<protein>
    <submittedName>
        <fullName evidence="1">Uncharacterized protein</fullName>
    </submittedName>
</protein>
<gene>
    <name evidence="1" type="ORF">ACFOKF_15290</name>
</gene>
<evidence type="ECO:0000313" key="1">
    <source>
        <dbReference type="EMBL" id="MFC3442538.1"/>
    </source>
</evidence>
<accession>A0ABV7NH72</accession>
<dbReference type="Proteomes" id="UP001595681">
    <property type="component" value="Unassembled WGS sequence"/>
</dbReference>
<evidence type="ECO:0000313" key="2">
    <source>
        <dbReference type="Proteomes" id="UP001595681"/>
    </source>
</evidence>
<organism evidence="1 2">
    <name type="scientific">Sphingobium rhizovicinum</name>
    <dbReference type="NCBI Taxonomy" id="432308"/>
    <lineage>
        <taxon>Bacteria</taxon>
        <taxon>Pseudomonadati</taxon>
        <taxon>Pseudomonadota</taxon>
        <taxon>Alphaproteobacteria</taxon>
        <taxon>Sphingomonadales</taxon>
        <taxon>Sphingomonadaceae</taxon>
        <taxon>Sphingobium</taxon>
    </lineage>
</organism>